<dbReference type="AlphaFoldDB" id="A0A8T1X910"/>
<proteinExistence type="predicted"/>
<feature type="region of interest" description="Disordered" evidence="2">
    <location>
        <begin position="441"/>
        <end position="461"/>
    </location>
</feature>
<evidence type="ECO:0000313" key="3">
    <source>
        <dbReference type="EMBL" id="KAG7400798.1"/>
    </source>
</evidence>
<evidence type="ECO:0000256" key="1">
    <source>
        <dbReference type="SAM" id="Coils"/>
    </source>
</evidence>
<keyword evidence="4" id="KW-1185">Reference proteome</keyword>
<evidence type="ECO:0000256" key="2">
    <source>
        <dbReference type="SAM" id="MobiDB-lite"/>
    </source>
</evidence>
<comment type="caution">
    <text evidence="3">The sequence shown here is derived from an EMBL/GenBank/DDBJ whole genome shotgun (WGS) entry which is preliminary data.</text>
</comment>
<sequence>MMAMMEAADSDSVFTSSASIKTPLWPGRAYSSALSKSVRAMMAPRRVLSSKQVSESDSVADAAQFADAVARKDKEKMLDALAKNPSILRQSDANGWLPLHQVCYLRPNHRFIDLMTMMVSTYPDAVHCGDKNVKITRDLLRLALQMHASSVCALAKNDLSPLHFLCTNEMCSVDLLTEFFSFDSDNSSCGILDKFGATALHLLCMNESISTDIMRTMLLMCPEDSFIQDVAETRADPVDYYPSVHEMFDGAKRRVALREVDSKFRLLLQRTLVLNPSYRWGIDRLMCISDQSSPPIFSISEASSASFIGSRLTQNESDTSIDVDGGPRIAKHAQEQLEFMRKEQSHLRHSLLAAKLQLRKCDQKRANLQLHVEGLRAQVVSEAQQRKEAQLEAQLLARNHQSMTHQLHTTVQVLLNLVPLARKVYGVAADDFLSFALSQTTENGSPPAFPTSPSNAGREEGPVQLLKTQLQNSVLAHGCIQKWANSTTSSAMARAEIESSGVDEEIPGGDNVRKPPIFSTTTSSSSEVEDTDSSAAAVA</sequence>
<dbReference type="OrthoDB" id="61627at2759"/>
<protein>
    <submittedName>
        <fullName evidence="3">Uncharacterized protein</fullName>
    </submittedName>
</protein>
<gene>
    <name evidence="3" type="ORF">PHYBOEH_004312</name>
</gene>
<feature type="coiled-coil region" evidence="1">
    <location>
        <begin position="358"/>
        <end position="392"/>
    </location>
</feature>
<accession>A0A8T1X910</accession>
<evidence type="ECO:0000313" key="4">
    <source>
        <dbReference type="Proteomes" id="UP000693981"/>
    </source>
</evidence>
<organism evidence="3 4">
    <name type="scientific">Phytophthora boehmeriae</name>
    <dbReference type="NCBI Taxonomy" id="109152"/>
    <lineage>
        <taxon>Eukaryota</taxon>
        <taxon>Sar</taxon>
        <taxon>Stramenopiles</taxon>
        <taxon>Oomycota</taxon>
        <taxon>Peronosporomycetes</taxon>
        <taxon>Peronosporales</taxon>
        <taxon>Peronosporaceae</taxon>
        <taxon>Phytophthora</taxon>
    </lineage>
</organism>
<reference evidence="3" key="1">
    <citation type="submission" date="2021-02" db="EMBL/GenBank/DDBJ databases">
        <authorList>
            <person name="Palmer J.M."/>
        </authorList>
    </citation>
    <scope>NUCLEOTIDE SEQUENCE</scope>
    <source>
        <strain evidence="3">SCRP23</strain>
    </source>
</reference>
<dbReference type="EMBL" id="JAGDFL010000023">
    <property type="protein sequence ID" value="KAG7400798.1"/>
    <property type="molecule type" value="Genomic_DNA"/>
</dbReference>
<keyword evidence="1" id="KW-0175">Coiled coil</keyword>
<dbReference type="Proteomes" id="UP000693981">
    <property type="component" value="Unassembled WGS sequence"/>
</dbReference>
<name>A0A8T1X910_9STRA</name>
<feature type="region of interest" description="Disordered" evidence="2">
    <location>
        <begin position="494"/>
        <end position="539"/>
    </location>
</feature>